<feature type="compositionally biased region" description="Polar residues" evidence="1">
    <location>
        <begin position="268"/>
        <end position="277"/>
    </location>
</feature>
<dbReference type="Proteomes" id="UP001362999">
    <property type="component" value="Unassembled WGS sequence"/>
</dbReference>
<dbReference type="EMBL" id="JAWWNJ010000234">
    <property type="protein sequence ID" value="KAK6969085.1"/>
    <property type="molecule type" value="Genomic_DNA"/>
</dbReference>
<gene>
    <name evidence="2" type="ORF">R3P38DRAFT_3505616</name>
</gene>
<feature type="region of interest" description="Disordered" evidence="1">
    <location>
        <begin position="1"/>
        <end position="39"/>
    </location>
</feature>
<dbReference type="AlphaFoldDB" id="A0AAV9Z2W6"/>
<keyword evidence="3" id="KW-1185">Reference proteome</keyword>
<evidence type="ECO:0000256" key="1">
    <source>
        <dbReference type="SAM" id="MobiDB-lite"/>
    </source>
</evidence>
<accession>A0AAV9Z2W6</accession>
<feature type="compositionally biased region" description="Low complexity" evidence="1">
    <location>
        <begin position="326"/>
        <end position="341"/>
    </location>
</feature>
<feature type="compositionally biased region" description="Polar residues" evidence="1">
    <location>
        <begin position="398"/>
        <end position="410"/>
    </location>
</feature>
<feature type="region of interest" description="Disordered" evidence="1">
    <location>
        <begin position="390"/>
        <end position="504"/>
    </location>
</feature>
<organism evidence="2 3">
    <name type="scientific">Favolaschia claudopus</name>
    <dbReference type="NCBI Taxonomy" id="2862362"/>
    <lineage>
        <taxon>Eukaryota</taxon>
        <taxon>Fungi</taxon>
        <taxon>Dikarya</taxon>
        <taxon>Basidiomycota</taxon>
        <taxon>Agaricomycotina</taxon>
        <taxon>Agaricomycetes</taxon>
        <taxon>Agaricomycetidae</taxon>
        <taxon>Agaricales</taxon>
        <taxon>Marasmiineae</taxon>
        <taxon>Mycenaceae</taxon>
        <taxon>Favolaschia</taxon>
    </lineage>
</organism>
<feature type="compositionally biased region" description="Polar residues" evidence="1">
    <location>
        <begin position="342"/>
        <end position="352"/>
    </location>
</feature>
<reference evidence="2 3" key="1">
    <citation type="journal article" date="2024" name="J Genomics">
        <title>Draft genome sequencing and assembly of Favolaschia claudopus CIRM-BRFM 2984 isolated from oak limbs.</title>
        <authorList>
            <person name="Navarro D."/>
            <person name="Drula E."/>
            <person name="Chaduli D."/>
            <person name="Cazenave R."/>
            <person name="Ahrendt S."/>
            <person name="Wang J."/>
            <person name="Lipzen A."/>
            <person name="Daum C."/>
            <person name="Barry K."/>
            <person name="Grigoriev I.V."/>
            <person name="Favel A."/>
            <person name="Rosso M.N."/>
            <person name="Martin F."/>
        </authorList>
    </citation>
    <scope>NUCLEOTIDE SEQUENCE [LARGE SCALE GENOMIC DNA]</scope>
    <source>
        <strain evidence="2 3">CIRM-BRFM 2984</strain>
    </source>
</reference>
<sequence length="645" mass="70690">MLESVGEPRTMKSQRFQRTGSARRRRGDVEVLSEEEEAAKSARVEELNARIRRWFTYRLRKLRKQKPSSGVDPTKDPYAVLLAKLSGVTAPPKARQAYQQFMHESYEEKIAPVVSEKWEQRTPIKQPPAELTKEPKAGFRAEVARQVFAQLSKDEQQAIGERAKREAADAKAAYLKALKETPSQSPEARQRCIDALSDFAAPICKGSTSIPAYILSYGRNLTPLAQHWPQWDKARFSEHVIKFLIEYLVPPTVRAQERAKYTIEPNANAETTQTATPSSDSSSDESDEESDDDEEDDRPLKKRKITGGGTKSAGKRFTGANRDNLPSSAGPSTVSGTPSTSNTDNSENTPPSRSGYPFITEAERQQNIRRNQALLAALKADVSQDLNSLMGELRGTTAPMTQPPKSSTQVAEAGGAASSPVSVPPPIVTNPPPSPGPPAPPPSAPPPVPPAPNNSPDDDQTSGPDVNSSQSGPSQSGPSQSARVLTQNSTAAPPTPVPSSTDYVACPPKAPDWFADARTVLTKQDLGVHYQAVIAAWTRMEEASRFEHSPTNLPAKFRPKQLGPWITRGRRTEFSVEDPIEYSAQWQAWWDSLQPAWRKRGTDGCWEVENGYGEGGREWGSLYQWGVNGVLDNCCIFVFLGSGCR</sequence>
<protein>
    <submittedName>
        <fullName evidence="2">Uncharacterized protein</fullName>
    </submittedName>
</protein>
<evidence type="ECO:0000313" key="2">
    <source>
        <dbReference type="EMBL" id="KAK6969085.1"/>
    </source>
</evidence>
<feature type="compositionally biased region" description="Low complexity" evidence="1">
    <location>
        <begin position="468"/>
        <end position="481"/>
    </location>
</feature>
<name>A0AAV9Z2W6_9AGAR</name>
<feature type="region of interest" description="Disordered" evidence="1">
    <location>
        <begin position="262"/>
        <end position="365"/>
    </location>
</feature>
<feature type="compositionally biased region" description="Polar residues" evidence="1">
    <location>
        <begin position="11"/>
        <end position="20"/>
    </location>
</feature>
<evidence type="ECO:0000313" key="3">
    <source>
        <dbReference type="Proteomes" id="UP001362999"/>
    </source>
</evidence>
<feature type="compositionally biased region" description="Pro residues" evidence="1">
    <location>
        <begin position="422"/>
        <end position="453"/>
    </location>
</feature>
<feature type="compositionally biased region" description="Acidic residues" evidence="1">
    <location>
        <begin position="282"/>
        <end position="297"/>
    </location>
</feature>
<proteinExistence type="predicted"/>
<comment type="caution">
    <text evidence="2">The sequence shown here is derived from an EMBL/GenBank/DDBJ whole genome shotgun (WGS) entry which is preliminary data.</text>
</comment>